<organism evidence="1">
    <name type="scientific">bioreactor metagenome</name>
    <dbReference type="NCBI Taxonomy" id="1076179"/>
    <lineage>
        <taxon>unclassified sequences</taxon>
        <taxon>metagenomes</taxon>
        <taxon>ecological metagenomes</taxon>
    </lineage>
</organism>
<sequence length="168" mass="17287">MKNAYVSERTPTGNVCKVTFVDTTGKSLTVKGETCRMAFYSTTYGKNVKSMRFSINGDDDGMTAGYYVNGSGSSLSSLNGAYTVSGTGTVAAYTGSAPYAVTSSGTKALNASSGASTAATASPGSFVITGTGNGHNVGMSQYGALAMAKQGYSYRDILNFYYTDITVG</sequence>
<reference evidence="1" key="1">
    <citation type="submission" date="2019-08" db="EMBL/GenBank/DDBJ databases">
        <authorList>
            <person name="Kucharzyk K."/>
            <person name="Murdoch R.W."/>
            <person name="Higgins S."/>
            <person name="Loffler F."/>
        </authorList>
    </citation>
    <scope>NUCLEOTIDE SEQUENCE</scope>
</reference>
<dbReference type="AlphaFoldDB" id="A0A645CXI5"/>
<dbReference type="EMBL" id="VSSQ01030765">
    <property type="protein sequence ID" value="MPM81412.1"/>
    <property type="molecule type" value="Genomic_DNA"/>
</dbReference>
<gene>
    <name evidence="1" type="ORF">SDC9_128465</name>
</gene>
<evidence type="ECO:0000313" key="1">
    <source>
        <dbReference type="EMBL" id="MPM81412.1"/>
    </source>
</evidence>
<accession>A0A645CXI5</accession>
<proteinExistence type="predicted"/>
<comment type="caution">
    <text evidence="1">The sequence shown here is derived from an EMBL/GenBank/DDBJ whole genome shotgun (WGS) entry which is preliminary data.</text>
</comment>
<evidence type="ECO:0008006" key="2">
    <source>
        <dbReference type="Google" id="ProtNLM"/>
    </source>
</evidence>
<protein>
    <recommendedName>
        <fullName evidence="2">Sporulation stage II protein D amidase enhancer LytB N-terminal domain-containing protein</fullName>
    </recommendedName>
</protein>
<name>A0A645CXI5_9ZZZZ</name>